<name>A0AAC9PVU2_9FLAO</name>
<protein>
    <recommendedName>
        <fullName evidence="2">Outer membrane protein beta-barrel domain-containing protein</fullName>
    </recommendedName>
</protein>
<evidence type="ECO:0000313" key="3">
    <source>
        <dbReference type="EMBL" id="APX99169.1"/>
    </source>
</evidence>
<dbReference type="Pfam" id="PF13568">
    <property type="entry name" value="OMP_b-brl_2"/>
    <property type="match status" value="1"/>
</dbReference>
<feature type="domain" description="Outer membrane protein beta-barrel" evidence="2">
    <location>
        <begin position="31"/>
        <end position="208"/>
    </location>
</feature>
<gene>
    <name evidence="3" type="ORF">BWR22_02210</name>
</gene>
<evidence type="ECO:0000256" key="1">
    <source>
        <dbReference type="SAM" id="SignalP"/>
    </source>
</evidence>
<reference evidence="3 4" key="1">
    <citation type="submission" date="2017-01" db="EMBL/GenBank/DDBJ databases">
        <title>Complete genome of Lacinutrix venerupis DOK2-8 isolated from seawater in Dokdo.</title>
        <authorList>
            <person name="Chi W.-J."/>
            <person name="Kim J.H."/>
        </authorList>
    </citation>
    <scope>NUCLEOTIDE SEQUENCE [LARGE SCALE GENOMIC DNA]</scope>
    <source>
        <strain evidence="3 4">DOK2-8</strain>
    </source>
</reference>
<dbReference type="AlphaFoldDB" id="A0AAC9PVU2"/>
<accession>A0AAC9PVU2</accession>
<proteinExistence type="predicted"/>
<feature type="chain" id="PRO_5042219517" description="Outer membrane protein beta-barrel domain-containing protein" evidence="1">
    <location>
        <begin position="18"/>
        <end position="232"/>
    </location>
</feature>
<feature type="signal peptide" evidence="1">
    <location>
        <begin position="1"/>
        <end position="17"/>
    </location>
</feature>
<dbReference type="KEGG" id="lvn:BWR22_02210"/>
<dbReference type="Proteomes" id="UP000187506">
    <property type="component" value="Chromosome"/>
</dbReference>
<dbReference type="EMBL" id="CP019352">
    <property type="protein sequence ID" value="APX99169.1"/>
    <property type="molecule type" value="Genomic_DNA"/>
</dbReference>
<sequence>MKPLLLFLCLCFASSYAQEELSDNTEIIDSLYKEDQFYFGLTYNLIGKIPSGLSQSGFSGGFHFGYTKDMPINKRRNKAFGIGLGLSINSFNQNLQILEDNKGDNTFTIINKDEISFTKNKFSTYMVEMPIEYRWRTSTATEYKFWRIYTGFKLGYVLINSSKYEGAPNDIKLNNIDAINDLQYGLTLAAGYNTWNFYLYYALNPIFNDKAKIDGNVIDANAIKIGLMFYIL</sequence>
<evidence type="ECO:0000259" key="2">
    <source>
        <dbReference type="Pfam" id="PF13568"/>
    </source>
</evidence>
<keyword evidence="1" id="KW-0732">Signal</keyword>
<evidence type="ECO:0000313" key="4">
    <source>
        <dbReference type="Proteomes" id="UP000187506"/>
    </source>
</evidence>
<dbReference type="InterPro" id="IPR025665">
    <property type="entry name" value="Beta-barrel_OMP_2"/>
</dbReference>
<dbReference type="RefSeq" id="WP_076731809.1">
    <property type="nucleotide sequence ID" value="NZ_CP019352.1"/>
</dbReference>
<organism evidence="3 4">
    <name type="scientific">Lacinutrix venerupis</name>
    <dbReference type="NCBI Taxonomy" id="1486034"/>
    <lineage>
        <taxon>Bacteria</taxon>
        <taxon>Pseudomonadati</taxon>
        <taxon>Bacteroidota</taxon>
        <taxon>Flavobacteriia</taxon>
        <taxon>Flavobacteriales</taxon>
        <taxon>Flavobacteriaceae</taxon>
        <taxon>Lacinutrix</taxon>
    </lineage>
</organism>
<keyword evidence="4" id="KW-1185">Reference proteome</keyword>